<evidence type="ECO:0000313" key="1">
    <source>
        <dbReference type="EMBL" id="CAK8996358.1"/>
    </source>
</evidence>
<gene>
    <name evidence="1" type="ORF">CCMP2556_LOCUS4418</name>
</gene>
<dbReference type="SUPFAM" id="SSF56219">
    <property type="entry name" value="DNase I-like"/>
    <property type="match status" value="1"/>
</dbReference>
<name>A0ABP0I182_9DINO</name>
<dbReference type="InterPro" id="IPR036691">
    <property type="entry name" value="Endo/exonu/phosph_ase_sf"/>
</dbReference>
<accession>A0ABP0I182</accession>
<dbReference type="Gene3D" id="3.60.10.10">
    <property type="entry name" value="Endonuclease/exonuclease/phosphatase"/>
    <property type="match status" value="1"/>
</dbReference>
<protein>
    <submittedName>
        <fullName evidence="1">Uncharacterized protein</fullName>
    </submittedName>
</protein>
<reference evidence="1 2" key="1">
    <citation type="submission" date="2024-02" db="EMBL/GenBank/DDBJ databases">
        <authorList>
            <person name="Chen Y."/>
            <person name="Shah S."/>
            <person name="Dougan E. K."/>
            <person name="Thang M."/>
            <person name="Chan C."/>
        </authorList>
    </citation>
    <scope>NUCLEOTIDE SEQUENCE [LARGE SCALE GENOMIC DNA]</scope>
</reference>
<comment type="caution">
    <text evidence="1">The sequence shown here is derived from an EMBL/GenBank/DDBJ whole genome shotgun (WGS) entry which is preliminary data.</text>
</comment>
<dbReference type="EMBL" id="CAXAMN010001803">
    <property type="protein sequence ID" value="CAK8996358.1"/>
    <property type="molecule type" value="Genomic_DNA"/>
</dbReference>
<proteinExistence type="predicted"/>
<evidence type="ECO:0000313" key="2">
    <source>
        <dbReference type="Proteomes" id="UP001642484"/>
    </source>
</evidence>
<sequence length="553" mass="61173">MGVTSSVDCRPGWGCCTDAPEQTKLECVAEGPDADRVVVSWTSINSHASHVRSEAKAEYRIRFYNFNMGNSSEFRSLDELQGPGGRGDFASFTDGLADGSACDVSFATFVETRLNFTEWVQQYRARSASKLDSLLAQSARRECFKSNTNVMLSFVEGLAASYNGNLKSLHAFASKVLEEDREAGLFGRLVERRVAGLAVPNPKKAFIGRTLTPKAPEGVRLCLVGAHFPISQVAAALEDPEKDHLEGAKRAMASVLRSVLRKANQRNLTDDRTIIFVQGDINSRTVLRGPEVKDALQEVLNDDSFQHAIQKDLDLPPGRWREVVPHESAHDLPVTYKFRDKTACQTGNSPSPKGKGASGGSEHYLTIGDVISKARLRSASAPDLRKAPTSGRRPKETENFYKRTLQTLGQEWLDRWGVAFKHNDFRSFRFPAAADRVICWASDELFDHLSLELPRGGYEVNHSQLGSDHRPVSLEVILRLWPEKVNFTPPLKPARTFTEGALSEPEDPMSEAEEDDDLDSCEGSPRTVASSLPAFAQIHSLSRRQLSDFGAYT</sequence>
<dbReference type="Proteomes" id="UP001642484">
    <property type="component" value="Unassembled WGS sequence"/>
</dbReference>
<organism evidence="1 2">
    <name type="scientific">Durusdinium trenchii</name>
    <dbReference type="NCBI Taxonomy" id="1381693"/>
    <lineage>
        <taxon>Eukaryota</taxon>
        <taxon>Sar</taxon>
        <taxon>Alveolata</taxon>
        <taxon>Dinophyceae</taxon>
        <taxon>Suessiales</taxon>
        <taxon>Symbiodiniaceae</taxon>
        <taxon>Durusdinium</taxon>
    </lineage>
</organism>
<keyword evidence="2" id="KW-1185">Reference proteome</keyword>